<keyword evidence="4" id="KW-1185">Reference proteome</keyword>
<feature type="signal peptide" evidence="2">
    <location>
        <begin position="1"/>
        <end position="28"/>
    </location>
</feature>
<evidence type="ECO:0000256" key="1">
    <source>
        <dbReference type="SAM" id="Coils"/>
    </source>
</evidence>
<proteinExistence type="predicted"/>
<dbReference type="PROSITE" id="PS51318">
    <property type="entry name" value="TAT"/>
    <property type="match status" value="1"/>
</dbReference>
<dbReference type="SUPFAM" id="SSF48452">
    <property type="entry name" value="TPR-like"/>
    <property type="match status" value="1"/>
</dbReference>
<keyword evidence="2" id="KW-0732">Signal</keyword>
<feature type="coiled-coil region" evidence="1">
    <location>
        <begin position="667"/>
        <end position="701"/>
    </location>
</feature>
<keyword evidence="1" id="KW-0175">Coiled coil</keyword>
<feature type="chain" id="PRO_5047473280" description="Tetratricopeptide repeat protein" evidence="2">
    <location>
        <begin position="29"/>
        <end position="767"/>
    </location>
</feature>
<dbReference type="Gene3D" id="1.25.40.10">
    <property type="entry name" value="Tetratricopeptide repeat domain"/>
    <property type="match status" value="2"/>
</dbReference>
<dbReference type="Proteomes" id="UP001162734">
    <property type="component" value="Chromosome"/>
</dbReference>
<protein>
    <recommendedName>
        <fullName evidence="5">Tetratricopeptide repeat protein</fullName>
    </recommendedName>
</protein>
<dbReference type="Pfam" id="PF13174">
    <property type="entry name" value="TPR_6"/>
    <property type="match status" value="1"/>
</dbReference>
<organism evidence="3 4">
    <name type="scientific">Anaeromyxobacter paludicola</name>
    <dbReference type="NCBI Taxonomy" id="2918171"/>
    <lineage>
        <taxon>Bacteria</taxon>
        <taxon>Pseudomonadati</taxon>
        <taxon>Myxococcota</taxon>
        <taxon>Myxococcia</taxon>
        <taxon>Myxococcales</taxon>
        <taxon>Cystobacterineae</taxon>
        <taxon>Anaeromyxobacteraceae</taxon>
        <taxon>Anaeromyxobacter</taxon>
    </lineage>
</organism>
<evidence type="ECO:0008006" key="5">
    <source>
        <dbReference type="Google" id="ProtNLM"/>
    </source>
</evidence>
<sequence length="767" mass="81585">MSPRRAPARLAAALALALVAAAPAAARAGAVEEVEARLRALQDDAARLESGAAPAEAGPAERARRALAAGRARLAVSDHARAAALLAEAAEAPALEGTADGAEALWLLAQALDGQGSTAAAARAFERVAALRGPREREALPRAVDAAFRAGRYDRAAALADRARALLGKLPPDLAYTAAKAAFRRRDLPDAERRRRALAALEAVPAPHHLAAAYLQGVLQLEAGARDAAVARFEGCTRLDGKEPRQRELRELCHLALARLYGDAGRTAEAISQYQRVSRDSPRFDEALYELAWTWVRAKKHALALRTAALLADLAPESPLAPEALLLQGRLELELGHWRPAVESYERVVSRWGPVRDELEAILAAGEDPLRSFNEIVGRPDAGLEAAAVLPPLARRWAAEDGGLERALGVVGALEEGRRDLGEATELSARLGAALSAEGEGTPRAREALARADAVANGLLLARAALARAEEAELGLEAGDRAELASLRAARQPLEGRLAALPASAAAADERVRRARAGIDALDAEAFRLGFEARAESAAIAGTRGWLERRAPAARDPSDRAAVAEELRRQREIVSGYAEEARQLRLDLALAEDAARAQAASAGDEKLRSAFAARLAEEEALLARARQGRPAAGRLEAVDAARGRAAALEAATAAARSRLAAQAAAGREALRAQAQAQADELGREQAELERLQEEVRRAVGRVTTRSLERVRGQFQQLVLEADVGLVDVAWARKRDRAERIQQLSAQKQAELDRLDAEARGAPGKVER</sequence>
<evidence type="ECO:0000313" key="4">
    <source>
        <dbReference type="Proteomes" id="UP001162734"/>
    </source>
</evidence>
<name>A0ABM7XEV5_9BACT</name>
<dbReference type="RefSeq" id="WP_248342913.1">
    <property type="nucleotide sequence ID" value="NZ_AP025592.1"/>
</dbReference>
<dbReference type="EMBL" id="AP025592">
    <property type="protein sequence ID" value="BDG10428.1"/>
    <property type="molecule type" value="Genomic_DNA"/>
</dbReference>
<reference evidence="4" key="1">
    <citation type="journal article" date="2022" name="Int. J. Syst. Evol. Microbiol.">
        <title>Anaeromyxobacter oryzae sp. nov., Anaeromyxobacter diazotrophicus sp. nov. and Anaeromyxobacter paludicola sp. nov., isolated from paddy soils.</title>
        <authorList>
            <person name="Itoh H."/>
            <person name="Xu Z."/>
            <person name="Mise K."/>
            <person name="Masuda Y."/>
            <person name="Ushijima N."/>
            <person name="Hayakawa C."/>
            <person name="Shiratori Y."/>
            <person name="Senoo K."/>
        </authorList>
    </citation>
    <scope>NUCLEOTIDE SEQUENCE [LARGE SCALE GENOMIC DNA]</scope>
    <source>
        <strain evidence="4">Red630</strain>
    </source>
</reference>
<accession>A0ABM7XEV5</accession>
<evidence type="ECO:0000313" key="3">
    <source>
        <dbReference type="EMBL" id="BDG10428.1"/>
    </source>
</evidence>
<dbReference type="InterPro" id="IPR019734">
    <property type="entry name" value="TPR_rpt"/>
</dbReference>
<dbReference type="InterPro" id="IPR011990">
    <property type="entry name" value="TPR-like_helical_dom_sf"/>
</dbReference>
<gene>
    <name evidence="3" type="ORF">AMPC_35410</name>
</gene>
<dbReference type="InterPro" id="IPR006311">
    <property type="entry name" value="TAT_signal"/>
</dbReference>
<evidence type="ECO:0000256" key="2">
    <source>
        <dbReference type="SAM" id="SignalP"/>
    </source>
</evidence>